<dbReference type="Proteomes" id="UP001431010">
    <property type="component" value="Chromosome"/>
</dbReference>
<feature type="transmembrane region" description="Helical" evidence="1">
    <location>
        <begin position="27"/>
        <end position="48"/>
    </location>
</feature>
<protein>
    <recommendedName>
        <fullName evidence="4">DUF2069 domain-containing protein</fullName>
    </recommendedName>
</protein>
<keyword evidence="1" id="KW-1133">Transmembrane helix</keyword>
<reference evidence="2" key="1">
    <citation type="journal article" date="2024" name="Antonie Van Leeuwenhoek">
        <title>Bradyrhizobium ontarionense sp. nov., a novel bacterial symbiont isolated from Aeschynomene indica (Indian jointvetch), harbours photosynthesis, nitrogen fixation and nitrous oxide (N2O) reductase genes.</title>
        <authorList>
            <person name="Bromfield E.S.P."/>
            <person name="Cloutier S."/>
        </authorList>
    </citation>
    <scope>NUCLEOTIDE SEQUENCE</scope>
    <source>
        <strain evidence="2">A19</strain>
    </source>
</reference>
<name>A0ABY3R7H1_9BRAD</name>
<accession>A0ABY3R7H1</accession>
<keyword evidence="3" id="KW-1185">Reference proteome</keyword>
<sequence>MWWKIIAFLYALLFVWAAFDAVHSANALTMITSAILLPAVWSLFLFAFDKRLLPRSLWKAYAIMFLAYWTFPLVLGAKMLINESGALVYAIIIAACALFLLPVVRSLWWLSFARTEGGPPESSEISAS</sequence>
<keyword evidence="1" id="KW-0812">Transmembrane</keyword>
<organism evidence="2 3">
    <name type="scientific">Bradyrhizobium ontarionense</name>
    <dbReference type="NCBI Taxonomy" id="2898149"/>
    <lineage>
        <taxon>Bacteria</taxon>
        <taxon>Pseudomonadati</taxon>
        <taxon>Pseudomonadota</taxon>
        <taxon>Alphaproteobacteria</taxon>
        <taxon>Hyphomicrobiales</taxon>
        <taxon>Nitrobacteraceae</taxon>
        <taxon>Bradyrhizobium</taxon>
    </lineage>
</organism>
<proteinExistence type="predicted"/>
<gene>
    <name evidence="2" type="ORF">LQG66_28355</name>
</gene>
<feature type="transmembrane region" description="Helical" evidence="1">
    <location>
        <begin position="87"/>
        <end position="104"/>
    </location>
</feature>
<evidence type="ECO:0000256" key="1">
    <source>
        <dbReference type="SAM" id="Phobius"/>
    </source>
</evidence>
<evidence type="ECO:0008006" key="4">
    <source>
        <dbReference type="Google" id="ProtNLM"/>
    </source>
</evidence>
<dbReference type="RefSeq" id="WP_231319148.1">
    <property type="nucleotide sequence ID" value="NZ_CP088156.1"/>
</dbReference>
<evidence type="ECO:0000313" key="3">
    <source>
        <dbReference type="Proteomes" id="UP001431010"/>
    </source>
</evidence>
<keyword evidence="1" id="KW-0472">Membrane</keyword>
<feature type="transmembrane region" description="Helical" evidence="1">
    <location>
        <begin position="60"/>
        <end position="81"/>
    </location>
</feature>
<dbReference type="EMBL" id="CP088156">
    <property type="protein sequence ID" value="UFZ03124.1"/>
    <property type="molecule type" value="Genomic_DNA"/>
</dbReference>
<evidence type="ECO:0000313" key="2">
    <source>
        <dbReference type="EMBL" id="UFZ03124.1"/>
    </source>
</evidence>